<dbReference type="NCBIfam" id="NF002484">
    <property type="entry name" value="PRK01747.1-5"/>
    <property type="match status" value="1"/>
</dbReference>
<dbReference type="InterPro" id="IPR017610">
    <property type="entry name" value="tRNA_S-uridine_synth_MnmC_C"/>
</dbReference>
<dbReference type="Gene3D" id="3.40.50.150">
    <property type="entry name" value="Vaccinia Virus protein VP39"/>
    <property type="match status" value="1"/>
</dbReference>
<dbReference type="HOGENOM" id="CLU_022427_1_0_6"/>
<feature type="domain" description="MnmC-like methyltransferase" evidence="12">
    <location>
        <begin position="128"/>
        <end position="254"/>
    </location>
</feature>
<accession>A0A140NF97</accession>
<dbReference type="HAMAP" id="MF_01102">
    <property type="entry name" value="MnmC"/>
    <property type="match status" value="1"/>
</dbReference>
<dbReference type="SUPFAM" id="SSF51905">
    <property type="entry name" value="FAD/NAD(P)-binding domain"/>
    <property type="match status" value="1"/>
</dbReference>
<sequence length="694" mass="78305">MIIWIRTGISVKKSAVQTARLSWNDEGTPVSEQFDDVYFSNQDGLEETRYVFLQGNQFPTRFETHPFETCVIAETGFGTGLNFLTLCQCFEEFKQNHPNAKLQRLHFISFEKYPLSQEDLKAAHSRWPELDPLSQMLCEKWPDPLPGNQRIILKNGEIILDLWFGDVNEQLPLLNSNLNNKIDAWFLDGFAPSKNPQMWSEQLFTAMAKFARQGGTFATFTSAGFVKRGLQQAGFTIKKIKGFGRKREMLTGSLADKHDEMMTPWFARQPAAIPTDVAIIGGGLASLTTAYALNQRGANVTLYCKDQQVAQNASGNRQGAVYPLLNGRDNPLERFFVSAFPYAHRFYRHLSQSGIPFDSQWCGVSELAYHERSRKKIDAMLQTEWPAAFAAAKTREQLTKLAGLDVNHAGIHYAKGGWLCPAQLCESLMRYLAEKGVQFHFNHDVEQLQHSEEGWTLSANVSGKQQQYLHQTVVIANGHLLTQFQQTQQLPVTPVKGQVSHIPTTPSLSQLNNVLCYEGYLTPVNPNNQQHCIGASYQRNHLDFAYSEVDQQDNRQKLLNSLPDVSWPEEVDVSAQQARQGIRCVIRDHMPLVGNIPHFTQLMAAYENLPEQMEKQANIVLAPTYPNLFILGALGSRGLSTAPLCGELLAAQIFNEPLPLDDETLAALHPNRFWVRKLLKGREVKVMLQENIIK</sequence>
<evidence type="ECO:0000313" key="14">
    <source>
        <dbReference type="Proteomes" id="UP000005012"/>
    </source>
</evidence>
<dbReference type="AlphaFoldDB" id="A0A140NF97"/>
<name>A0A140NF97_PROSM</name>
<evidence type="ECO:0000256" key="3">
    <source>
        <dbReference type="ARBA" id="ARBA00022630"/>
    </source>
</evidence>
<reference evidence="14" key="2">
    <citation type="submission" date="2012-04" db="EMBL/GenBank/DDBJ databases">
        <title>Complete genome sequence of Providencia stuartii clinical isolate MRSN 2154.</title>
        <authorList>
            <person name="Clifford R.J."/>
            <person name="Hang J."/>
            <person name="Riley M.C."/>
            <person name="Onmus-Leone F."/>
            <person name="Kuschner R.A."/>
            <person name="Lesho E.P."/>
            <person name="Waterman P.E."/>
        </authorList>
    </citation>
    <scope>NUCLEOTIDE SEQUENCE [LARGE SCALE GENOMIC DNA]</scope>
    <source>
        <strain evidence="14">MRSN 2154</strain>
    </source>
</reference>
<comment type="subcellular location">
    <subcellularLocation>
        <location evidence="10">Cytoplasm</location>
    </subcellularLocation>
</comment>
<keyword evidence="8 10" id="KW-0560">Oxidoreductase</keyword>
<evidence type="ECO:0000256" key="9">
    <source>
        <dbReference type="ARBA" id="ARBA00023268"/>
    </source>
</evidence>
<dbReference type="InterPro" id="IPR006076">
    <property type="entry name" value="FAD-dep_OxRdtase"/>
</dbReference>
<dbReference type="GO" id="GO:0004808">
    <property type="term" value="F:tRNA (5-methylaminomethyl-2-thiouridylate)(34)-methyltransferase activity"/>
    <property type="evidence" value="ECO:0007669"/>
    <property type="project" value="UniProtKB-EC"/>
</dbReference>
<evidence type="ECO:0000256" key="8">
    <source>
        <dbReference type="ARBA" id="ARBA00023002"/>
    </source>
</evidence>
<evidence type="ECO:0000256" key="6">
    <source>
        <dbReference type="ARBA" id="ARBA00022694"/>
    </source>
</evidence>
<keyword evidence="1 10" id="KW-0963">Cytoplasm</keyword>
<dbReference type="InterPro" id="IPR008471">
    <property type="entry name" value="MnmC-like_methylTransf"/>
</dbReference>
<dbReference type="PANTHER" id="PTHR13847:SF283">
    <property type="entry name" value="TRNA 5-METHYLAMINOMETHYL-2-THIOURIDINE BIOSYNTHESIS BIFUNCTIONAL PROTEIN MNMC"/>
    <property type="match status" value="1"/>
</dbReference>
<evidence type="ECO:0000256" key="4">
    <source>
        <dbReference type="ARBA" id="ARBA00022679"/>
    </source>
</evidence>
<keyword evidence="2 10" id="KW-0489">Methyltransferase</keyword>
<evidence type="ECO:0000259" key="11">
    <source>
        <dbReference type="Pfam" id="PF01266"/>
    </source>
</evidence>
<comment type="function">
    <text evidence="10">Catalyzes the last two steps in the biosynthesis of 5-methylaminomethyl-2-thiouridine (mnm(5)s(2)U) at the wobble position (U34) in tRNA. Catalyzes the FAD-dependent demodification of cmnm(5)s(2)U34 to nm(5)s(2)U34, followed by the transfer of a methyl group from S-adenosyl-L-methionine to nm(5)s(2)U34, to form mnm(5)s(2)U34.</text>
</comment>
<dbReference type="NCBIfam" id="NF002482">
    <property type="entry name" value="PRK01747.1-3"/>
    <property type="match status" value="1"/>
</dbReference>
<proteinExistence type="inferred from homology"/>
<dbReference type="Pfam" id="PF01266">
    <property type="entry name" value="DAO"/>
    <property type="match status" value="1"/>
</dbReference>
<dbReference type="FunFam" id="3.40.50.150:FF:000107">
    <property type="entry name" value="tRNA 5-methylaminomethyl-2-thiouridine biosynthesis bifunctional protein MnmC"/>
    <property type="match status" value="1"/>
</dbReference>
<dbReference type="GO" id="GO:0016645">
    <property type="term" value="F:oxidoreductase activity, acting on the CH-NH group of donors"/>
    <property type="evidence" value="ECO:0007669"/>
    <property type="project" value="InterPro"/>
</dbReference>
<dbReference type="GO" id="GO:0002098">
    <property type="term" value="P:tRNA wobble uridine modification"/>
    <property type="evidence" value="ECO:0007669"/>
    <property type="project" value="TreeGrafter"/>
</dbReference>
<dbReference type="GO" id="GO:0032259">
    <property type="term" value="P:methylation"/>
    <property type="evidence" value="ECO:0007669"/>
    <property type="project" value="UniProtKB-KW"/>
</dbReference>
<dbReference type="EC" id="1.5.-.-" evidence="10"/>
<evidence type="ECO:0000259" key="12">
    <source>
        <dbReference type="Pfam" id="PF05430"/>
    </source>
</evidence>
<evidence type="ECO:0000313" key="13">
    <source>
        <dbReference type="EMBL" id="AFH92414.1"/>
    </source>
</evidence>
<dbReference type="EC" id="2.1.1.61" evidence="10"/>
<dbReference type="KEGG" id="psi:S70_02600"/>
<dbReference type="Gene3D" id="3.50.50.60">
    <property type="entry name" value="FAD/NAD(P)-binding domain"/>
    <property type="match status" value="1"/>
</dbReference>
<organism evidence="13 14">
    <name type="scientific">Providencia stuartii (strain MRSN 2154)</name>
    <dbReference type="NCBI Taxonomy" id="1157951"/>
    <lineage>
        <taxon>Bacteria</taxon>
        <taxon>Pseudomonadati</taxon>
        <taxon>Pseudomonadota</taxon>
        <taxon>Gammaproteobacteria</taxon>
        <taxon>Enterobacterales</taxon>
        <taxon>Morganellaceae</taxon>
        <taxon>Providencia</taxon>
    </lineage>
</organism>
<dbReference type="NCBIfam" id="TIGR03197">
    <property type="entry name" value="MnmC_Cterm"/>
    <property type="match status" value="1"/>
</dbReference>
<keyword evidence="4 10" id="KW-0808">Transferase</keyword>
<comment type="similarity">
    <text evidence="10">In the C-terminal section; belongs to the DAO family.</text>
</comment>
<evidence type="ECO:0000256" key="2">
    <source>
        <dbReference type="ARBA" id="ARBA00022603"/>
    </source>
</evidence>
<comment type="cofactor">
    <cofactor evidence="10">
        <name>FAD</name>
        <dbReference type="ChEBI" id="CHEBI:57692"/>
    </cofactor>
</comment>
<keyword evidence="3 10" id="KW-0285">Flavoprotein</keyword>
<reference evidence="13 14" key="1">
    <citation type="journal article" date="2012" name="J. Bacteriol.">
        <title>Complete Genome Sequence of Providencia stuartii Clinical Isolate MRSN 2154.</title>
        <authorList>
            <person name="Clifford R.J."/>
            <person name="Hang J."/>
            <person name="Riley M.C."/>
            <person name="Onmus-Leone F."/>
            <person name="Kuschner R.A."/>
            <person name="Lesho E.P."/>
            <person name="Waterman P.E."/>
        </authorList>
    </citation>
    <scope>NUCLEOTIDE SEQUENCE [LARGE SCALE GENOMIC DNA]</scope>
    <source>
        <strain evidence="13 14">MRSN 2154</strain>
    </source>
</reference>
<evidence type="ECO:0000256" key="10">
    <source>
        <dbReference type="HAMAP-Rule" id="MF_01102"/>
    </source>
</evidence>
<dbReference type="InterPro" id="IPR036188">
    <property type="entry name" value="FAD/NAD-bd_sf"/>
</dbReference>
<keyword evidence="6 10" id="KW-0819">tRNA processing</keyword>
<dbReference type="Gene3D" id="3.30.9.10">
    <property type="entry name" value="D-Amino Acid Oxidase, subunit A, domain 2"/>
    <property type="match status" value="1"/>
</dbReference>
<evidence type="ECO:0000256" key="1">
    <source>
        <dbReference type="ARBA" id="ARBA00022490"/>
    </source>
</evidence>
<dbReference type="PATRIC" id="fig|1157951.4.peg.516"/>
<gene>
    <name evidence="10" type="primary">mnmC</name>
    <name evidence="13" type="ordered locus">S70_02600</name>
</gene>
<dbReference type="GO" id="GO:0050660">
    <property type="term" value="F:flavin adenine dinucleotide binding"/>
    <property type="evidence" value="ECO:0007669"/>
    <property type="project" value="UniProtKB-UniRule"/>
</dbReference>
<dbReference type="NCBIfam" id="NF033855">
    <property type="entry name" value="tRNA_MNMC2"/>
    <property type="match status" value="1"/>
</dbReference>
<dbReference type="InterPro" id="IPR047785">
    <property type="entry name" value="tRNA_MNMC2"/>
</dbReference>
<dbReference type="InterPro" id="IPR023032">
    <property type="entry name" value="tRNA_MAMT_biosynth_bifunc_MnmC"/>
</dbReference>
<dbReference type="InterPro" id="IPR029063">
    <property type="entry name" value="SAM-dependent_MTases_sf"/>
</dbReference>
<dbReference type="GO" id="GO:0005737">
    <property type="term" value="C:cytoplasm"/>
    <property type="evidence" value="ECO:0007669"/>
    <property type="project" value="UniProtKB-SubCell"/>
</dbReference>
<keyword evidence="7 10" id="KW-0274">FAD</keyword>
<protein>
    <recommendedName>
        <fullName evidence="10">tRNA 5-methylaminomethyl-2-thiouridine biosynthesis bifunctional protein MnmC</fullName>
        <shortName evidence="10">tRNA mnm(5)s(2)U biosynthesis bifunctional protein</shortName>
    </recommendedName>
    <domain>
        <recommendedName>
            <fullName evidence="10">tRNA (mnm(5)s(2)U34)-methyltransferase</fullName>
            <ecNumber evidence="10">2.1.1.61</ecNumber>
        </recommendedName>
    </domain>
    <domain>
        <recommendedName>
            <fullName evidence="10">FAD-dependent cmnm(5)s(2)U34 oxidoreductase</fullName>
            <ecNumber evidence="10">1.5.-.-</ecNumber>
        </recommendedName>
    </domain>
</protein>
<evidence type="ECO:0000256" key="7">
    <source>
        <dbReference type="ARBA" id="ARBA00022827"/>
    </source>
</evidence>
<dbReference type="PANTHER" id="PTHR13847">
    <property type="entry name" value="SARCOSINE DEHYDROGENASE-RELATED"/>
    <property type="match status" value="1"/>
</dbReference>
<keyword evidence="5 10" id="KW-0949">S-adenosyl-L-methionine</keyword>
<comment type="catalytic activity">
    <reaction evidence="10">
        <text>5-aminomethyl-2-thiouridine(34) in tRNA + S-adenosyl-L-methionine = 5-methylaminomethyl-2-thiouridine(34) in tRNA + S-adenosyl-L-homocysteine + H(+)</text>
        <dbReference type="Rhea" id="RHEA:19569"/>
        <dbReference type="Rhea" id="RHEA-COMP:10195"/>
        <dbReference type="Rhea" id="RHEA-COMP:10197"/>
        <dbReference type="ChEBI" id="CHEBI:15378"/>
        <dbReference type="ChEBI" id="CHEBI:57856"/>
        <dbReference type="ChEBI" id="CHEBI:59789"/>
        <dbReference type="ChEBI" id="CHEBI:74454"/>
        <dbReference type="ChEBI" id="CHEBI:74455"/>
        <dbReference type="EC" id="2.1.1.61"/>
    </reaction>
</comment>
<feature type="region of interest" description="tRNA (mnm(5)s(2)U34)-methyltransferase" evidence="10">
    <location>
        <begin position="1"/>
        <end position="255"/>
    </location>
</feature>
<evidence type="ECO:0000256" key="5">
    <source>
        <dbReference type="ARBA" id="ARBA00022691"/>
    </source>
</evidence>
<dbReference type="Pfam" id="PF05430">
    <property type="entry name" value="Methyltransf_30"/>
    <property type="match status" value="1"/>
</dbReference>
<keyword evidence="9 10" id="KW-0511">Multifunctional enzyme</keyword>
<feature type="domain" description="FAD dependent oxidoreductase" evidence="11">
    <location>
        <begin position="276"/>
        <end position="651"/>
    </location>
</feature>
<dbReference type="Proteomes" id="UP000005012">
    <property type="component" value="Chromosome"/>
</dbReference>
<dbReference type="NCBIfam" id="NF002481">
    <property type="entry name" value="PRK01747.1-2"/>
    <property type="match status" value="1"/>
</dbReference>
<feature type="region of interest" description="FAD-dependent cmnm(5)s(2)U34 oxidoreductase" evidence="10">
    <location>
        <begin position="280"/>
        <end position="694"/>
    </location>
</feature>
<dbReference type="OrthoDB" id="9786494at2"/>
<comment type="similarity">
    <text evidence="10">In the N-terminal section; belongs to the methyltransferase superfamily. tRNA (mnm(5)s(2)U34)-methyltransferase family.</text>
</comment>
<dbReference type="EMBL" id="CP003488">
    <property type="protein sequence ID" value="AFH92414.1"/>
    <property type="molecule type" value="Genomic_DNA"/>
</dbReference>